<feature type="region of interest" description="Disordered" evidence="1">
    <location>
        <begin position="719"/>
        <end position="745"/>
    </location>
</feature>
<dbReference type="OrthoDB" id="414243at2759"/>
<gene>
    <name evidence="4" type="ORF">GYMLUDRAFT_261449</name>
</gene>
<keyword evidence="5" id="KW-1185">Reference proteome</keyword>
<reference evidence="4 5" key="1">
    <citation type="submission" date="2014-04" db="EMBL/GenBank/DDBJ databases">
        <title>Evolutionary Origins and Diversification of the Mycorrhizal Mutualists.</title>
        <authorList>
            <consortium name="DOE Joint Genome Institute"/>
            <consortium name="Mycorrhizal Genomics Consortium"/>
            <person name="Kohler A."/>
            <person name="Kuo A."/>
            <person name="Nagy L.G."/>
            <person name="Floudas D."/>
            <person name="Copeland A."/>
            <person name="Barry K.W."/>
            <person name="Cichocki N."/>
            <person name="Veneault-Fourrey C."/>
            <person name="LaButti K."/>
            <person name="Lindquist E.A."/>
            <person name="Lipzen A."/>
            <person name="Lundell T."/>
            <person name="Morin E."/>
            <person name="Murat C."/>
            <person name="Riley R."/>
            <person name="Ohm R."/>
            <person name="Sun H."/>
            <person name="Tunlid A."/>
            <person name="Henrissat B."/>
            <person name="Grigoriev I.V."/>
            <person name="Hibbett D.S."/>
            <person name="Martin F."/>
        </authorList>
    </citation>
    <scope>NUCLEOTIDE SEQUENCE [LARGE SCALE GENOMIC DNA]</scope>
    <source>
        <strain evidence="4 5">FD-317 M1</strain>
    </source>
</reference>
<feature type="signal peptide" evidence="2">
    <location>
        <begin position="1"/>
        <end position="20"/>
    </location>
</feature>
<dbReference type="EMBL" id="KN834775">
    <property type="protein sequence ID" value="KIK60470.1"/>
    <property type="molecule type" value="Genomic_DNA"/>
</dbReference>
<evidence type="ECO:0000313" key="4">
    <source>
        <dbReference type="EMBL" id="KIK60470.1"/>
    </source>
</evidence>
<dbReference type="SMART" id="SM00736">
    <property type="entry name" value="CADG"/>
    <property type="match status" value="1"/>
</dbReference>
<sequence>MLFYLLSPILALASIPFAISLSVQISLNDQYPPVAHIDEFYSWTVSNNTFNSSSDATPTYTTSPLPAWLQFNAENGTFYGTPSKSDQGEPTISITADDGEDSVSTSCNILVTSNPAITLNLPIASQFYNGNPSLSSVFLLSNNSALYTGVPTVRVPHRWSFSIGFSSETFVNDQDNVHYTVLQTDASPVPYKMDFSPGANTLGGVAPRLDEVGSTARFSFELRALVSNKYTDGSLPFDLVVADHEFSIKTDTLPTVNITRNANFTIKLGSSDDIAGVQVDGQPVNPSDISMYVDTSGYDWLSWNSEHQFLTGNSEGQDFNYTTGPRFPVTLTSSFNQTIQTILPLAIEPSFFTVECFPPYSIPDGGSVWFDIHQYLSNATGEHPADVNVSIAVEPSASAPCLAFNTSLMTLGGTVTGDCVTSNISVTVAAYSHVTHSTSHATLPMTYPQYNKVSGSPHHPGSLSLAAHKKLILGLCIAFGVVGGLSALGTFLASVRRCLRVEDPVLTTEQCQRNLSESDKRWYGLVEEKAGYGWNHESTLPSEKAARPGLDLTRSPQNYGNIGLGLNPLKRSQTKGLISSSSAASSTFQSLGVMKKGDFMLRIRAAVRNVSDKLGSQSSRKAAPVSRGIIGKPILLNAHEGSGLPSKAHTSDPFVTGSGGVATPASVHFADLTRHSSTDSISTTASIRTHANEAVVQTASRHPSIPNAVPSRPRLKQVTSAMRVPPPKLVSSSPDTEGSTSGSILSARVTSQKAKIWKGTEEAAGSSSTDDMSMGIRYVNAWGGDVDETGGDSRLIVDSVSTVDPDVRPGSSYTVSTRHGLQSTYSLSTADHDRSTVERRIVRADERFEILVPVGTAKKLEAKMISGDPTPGWMEFDLRPRNGKIEVYGLASIADVGDWDVRIIDMANGNPAGEINLQVVPRTRS</sequence>
<keyword evidence="2" id="KW-0732">Signal</keyword>
<proteinExistence type="predicted"/>
<feature type="chain" id="PRO_5002207618" evidence="2">
    <location>
        <begin position="21"/>
        <end position="925"/>
    </location>
</feature>
<evidence type="ECO:0000313" key="5">
    <source>
        <dbReference type="Proteomes" id="UP000053593"/>
    </source>
</evidence>
<dbReference type="GO" id="GO:0005509">
    <property type="term" value="F:calcium ion binding"/>
    <property type="evidence" value="ECO:0007669"/>
    <property type="project" value="InterPro"/>
</dbReference>
<evidence type="ECO:0000256" key="1">
    <source>
        <dbReference type="SAM" id="MobiDB-lite"/>
    </source>
</evidence>
<evidence type="ECO:0000259" key="3">
    <source>
        <dbReference type="SMART" id="SM00736"/>
    </source>
</evidence>
<protein>
    <submittedName>
        <fullName evidence="4">Unplaced genomic scaffold GYMLUscaffold_27, whole genome shotgun sequence</fullName>
    </submittedName>
</protein>
<dbReference type="Pfam" id="PF05345">
    <property type="entry name" value="He_PIG"/>
    <property type="match status" value="1"/>
</dbReference>
<dbReference type="InterPro" id="IPR015919">
    <property type="entry name" value="Cadherin-like_sf"/>
</dbReference>
<organism evidence="4 5">
    <name type="scientific">Collybiopsis luxurians FD-317 M1</name>
    <dbReference type="NCBI Taxonomy" id="944289"/>
    <lineage>
        <taxon>Eukaryota</taxon>
        <taxon>Fungi</taxon>
        <taxon>Dikarya</taxon>
        <taxon>Basidiomycota</taxon>
        <taxon>Agaricomycotina</taxon>
        <taxon>Agaricomycetes</taxon>
        <taxon>Agaricomycetidae</taxon>
        <taxon>Agaricales</taxon>
        <taxon>Marasmiineae</taxon>
        <taxon>Omphalotaceae</taxon>
        <taxon>Collybiopsis</taxon>
        <taxon>Collybiopsis luxurians</taxon>
    </lineage>
</organism>
<evidence type="ECO:0000256" key="2">
    <source>
        <dbReference type="SAM" id="SignalP"/>
    </source>
</evidence>
<dbReference type="InterPro" id="IPR013783">
    <property type="entry name" value="Ig-like_fold"/>
</dbReference>
<dbReference type="InterPro" id="IPR006644">
    <property type="entry name" value="Cadg"/>
</dbReference>
<dbReference type="GO" id="GO:0016020">
    <property type="term" value="C:membrane"/>
    <property type="evidence" value="ECO:0007669"/>
    <property type="project" value="InterPro"/>
</dbReference>
<dbReference type="Gene3D" id="2.60.40.10">
    <property type="entry name" value="Immunoglobulins"/>
    <property type="match status" value="1"/>
</dbReference>
<dbReference type="SUPFAM" id="SSF49313">
    <property type="entry name" value="Cadherin-like"/>
    <property type="match status" value="2"/>
</dbReference>
<dbReference type="Proteomes" id="UP000053593">
    <property type="component" value="Unassembled WGS sequence"/>
</dbReference>
<dbReference type="HOGENOM" id="CLU_012975_0_0_1"/>
<dbReference type="AlphaFoldDB" id="A0A0D0B9V8"/>
<accession>A0A0D0B9V8</accession>
<feature type="compositionally biased region" description="Polar residues" evidence="1">
    <location>
        <begin position="730"/>
        <end position="745"/>
    </location>
</feature>
<name>A0A0D0B9V8_9AGAR</name>
<feature type="domain" description="Dystroglycan-type cadherin-like" evidence="3">
    <location>
        <begin position="22"/>
        <end position="118"/>
    </location>
</feature>